<dbReference type="InterPro" id="IPR012338">
    <property type="entry name" value="Beta-lactam/transpept-like"/>
</dbReference>
<evidence type="ECO:0000259" key="2">
    <source>
        <dbReference type="Pfam" id="PF00144"/>
    </source>
</evidence>
<gene>
    <name evidence="4" type="ORF">PSALAMII_LOCUS983</name>
</gene>
<dbReference type="InterPro" id="IPR001466">
    <property type="entry name" value="Beta-lactam-related"/>
</dbReference>
<dbReference type="PANTHER" id="PTHR46825">
    <property type="entry name" value="D-ALANYL-D-ALANINE-CARBOXYPEPTIDASE/ENDOPEPTIDASE AMPH"/>
    <property type="match status" value="1"/>
</dbReference>
<evidence type="ECO:0000313" key="4">
    <source>
        <dbReference type="EMBL" id="CAG8260105.1"/>
    </source>
</evidence>
<dbReference type="EMBL" id="CAJVPA010000044">
    <property type="protein sequence ID" value="CAG8260105.1"/>
    <property type="molecule type" value="Genomic_DNA"/>
</dbReference>
<comment type="caution">
    <text evidence="4">The sequence shown here is derived from an EMBL/GenBank/DDBJ whole genome shotgun (WGS) entry which is preliminary data.</text>
</comment>
<evidence type="ECO:0008006" key="6">
    <source>
        <dbReference type="Google" id="ProtNLM"/>
    </source>
</evidence>
<dbReference type="Gene3D" id="3.40.710.10">
    <property type="entry name" value="DD-peptidase/beta-lactamase superfamily"/>
    <property type="match status" value="1"/>
</dbReference>
<dbReference type="AlphaFoldDB" id="A0A9W4ICJ9"/>
<proteinExistence type="inferred from homology"/>
<protein>
    <recommendedName>
        <fullName evidence="6">Beta-lactamase/transpeptidase-like protein</fullName>
    </recommendedName>
</protein>
<evidence type="ECO:0000313" key="5">
    <source>
        <dbReference type="Proteomes" id="UP001152646"/>
    </source>
</evidence>
<sequence length="519" mass="57951">MPSGKSVFDQEFDEVVKAELQKWKVPGLSIALVQSSQINAKAYGFAALAKDTESQESRQMTTDALFAACSTTKAFTAAATSIAIQDSHATKHPIHWDSPLASLIPEEFVLTDDYATQNVTLEDALSHRTGIPEHNWTLAFLPRKGATLSSAVRMMRYMPLATPLRSKYHYSNHMYIAVSHALERYTGTPLGDFMRNRIWAPLGMNDTYFGAAEAKKDQASAARLVQGYDWVPTEHGGDFIPRPKNDWPANSGAGAVYSNVLDYAHWAKELIDMEGPLKGHESLIDPRTIHFENGDVNLPGPFHAYALGWFVDNYRGHHLYSHSGGWPGYGSCVGFVPSKKFGFVIMGNSSSARYAAFRLFMYLLDRHLQLPTDPVYEEQIENVISRQEKEWEARFTNEKPEISKARLFPRLPDPPIPHTLPLSKYAGSYHHPGEFDIVLKIESGCLSADLQDRVIPCELSLAHASGEFFVGTIQRTGLNLLPPFLVEFRLDEAGLVAKVGLLLEPDVKGEKVWFDHVEL</sequence>
<dbReference type="Pfam" id="PF00144">
    <property type="entry name" value="Beta-lactamase"/>
    <property type="match status" value="1"/>
</dbReference>
<reference evidence="4" key="1">
    <citation type="submission" date="2021-07" db="EMBL/GenBank/DDBJ databases">
        <authorList>
            <person name="Branca A.L. A."/>
        </authorList>
    </citation>
    <scope>NUCLEOTIDE SEQUENCE</scope>
</reference>
<feature type="domain" description="Peptidase S12 Pab87-related C-terminal" evidence="3">
    <location>
        <begin position="412"/>
        <end position="515"/>
    </location>
</feature>
<feature type="domain" description="Beta-lactamase-related" evidence="2">
    <location>
        <begin position="12"/>
        <end position="351"/>
    </location>
</feature>
<dbReference type="Pfam" id="PF11954">
    <property type="entry name" value="DUF3471"/>
    <property type="match status" value="1"/>
</dbReference>
<dbReference type="Proteomes" id="UP001152646">
    <property type="component" value="Unassembled WGS sequence"/>
</dbReference>
<organism evidence="4 5">
    <name type="scientific">Penicillium salamii</name>
    <dbReference type="NCBI Taxonomy" id="1612424"/>
    <lineage>
        <taxon>Eukaryota</taxon>
        <taxon>Fungi</taxon>
        <taxon>Dikarya</taxon>
        <taxon>Ascomycota</taxon>
        <taxon>Pezizomycotina</taxon>
        <taxon>Eurotiomycetes</taxon>
        <taxon>Eurotiomycetidae</taxon>
        <taxon>Eurotiales</taxon>
        <taxon>Aspergillaceae</taxon>
        <taxon>Penicillium</taxon>
    </lineage>
</organism>
<comment type="similarity">
    <text evidence="1">Belongs to the peptidase S12 family.</text>
</comment>
<evidence type="ECO:0000259" key="3">
    <source>
        <dbReference type="Pfam" id="PF11954"/>
    </source>
</evidence>
<dbReference type="InterPro" id="IPR021860">
    <property type="entry name" value="Peptidase_S12_Pab87-rel_C"/>
</dbReference>
<dbReference type="PANTHER" id="PTHR46825:SF9">
    <property type="entry name" value="BETA-LACTAMASE-RELATED DOMAIN-CONTAINING PROTEIN"/>
    <property type="match status" value="1"/>
</dbReference>
<dbReference type="SUPFAM" id="SSF56601">
    <property type="entry name" value="beta-lactamase/transpeptidase-like"/>
    <property type="match status" value="1"/>
</dbReference>
<dbReference type="InterPro" id="IPR050491">
    <property type="entry name" value="AmpC-like"/>
</dbReference>
<name>A0A9W4ICJ9_9EURO</name>
<evidence type="ECO:0000256" key="1">
    <source>
        <dbReference type="ARBA" id="ARBA00038215"/>
    </source>
</evidence>
<dbReference type="OrthoDB" id="5946976at2759"/>
<accession>A0A9W4ICJ9</accession>